<dbReference type="InterPro" id="IPR051616">
    <property type="entry name" value="Cul2-RING_E3_ligase_SR"/>
</dbReference>
<evidence type="ECO:0000256" key="1">
    <source>
        <dbReference type="SAM" id="MobiDB-lite"/>
    </source>
</evidence>
<gene>
    <name evidence="2" type="ORF">VM1G_03629</name>
</gene>
<reference evidence="2" key="1">
    <citation type="submission" date="2014-12" db="EMBL/GenBank/DDBJ databases">
        <title>Genome Sequence of Valsa Canker Pathogens Uncovers a Specific Adaption of Colonization on Woody Bark.</title>
        <authorList>
            <person name="Yin Z."/>
            <person name="Liu H."/>
            <person name="Gao X."/>
            <person name="Li Z."/>
            <person name="Song N."/>
            <person name="Ke X."/>
            <person name="Dai Q."/>
            <person name="Wu Y."/>
            <person name="Sun Y."/>
            <person name="Xu J.-R."/>
            <person name="Kang Z.K."/>
            <person name="Wang L."/>
            <person name="Huang L."/>
        </authorList>
    </citation>
    <scope>NUCLEOTIDE SEQUENCE [LARGE SCALE GENOMIC DNA]</scope>
    <source>
        <strain evidence="2">03-8</strain>
    </source>
</reference>
<sequence>MQPARSSPKGHDASASDPHHTDRQTQPKKKRLCAEAFFALASRTNSLPDFIGALERARHPTTLDRSYPFIIRMGLFFSIMHGRTSLAAYLLDNEPLAPAILREHITPSVIGQNPSIPLFELLITQHGWDINKDEGKPHDKSPLISWVLHHQNEHELVCWLLDRNATVDFGEVSDEERPRPLVLLETCAQLGSVESFRLLQAKGAKLGGRTLHLCCGTAAYHGADPGVNSQDQDHLGREEVLELGEEGTANVNSDADADAEDSGLVQRPKRAAMLRYLVDELGLDVNQTDIEITRIYWHYGTPLNYAAREKRGAAVVRWLLGKGADPLNPKCNVSAEKCARVHECHEVLQVLEQWKRLNPEEVQKRHPSGSDF</sequence>
<dbReference type="SUPFAM" id="SSF48403">
    <property type="entry name" value="Ankyrin repeat"/>
    <property type="match status" value="1"/>
</dbReference>
<dbReference type="Pfam" id="PF00023">
    <property type="entry name" value="Ank"/>
    <property type="match status" value="1"/>
</dbReference>
<dbReference type="PANTHER" id="PTHR46224:SF6">
    <property type="entry name" value="ANKYRIN REPEAT FAMILY PROTEIN"/>
    <property type="match status" value="1"/>
</dbReference>
<protein>
    <submittedName>
        <fullName evidence="2">Uncharacterized protein</fullName>
    </submittedName>
</protein>
<dbReference type="Gene3D" id="1.25.40.20">
    <property type="entry name" value="Ankyrin repeat-containing domain"/>
    <property type="match status" value="1"/>
</dbReference>
<dbReference type="InterPro" id="IPR036770">
    <property type="entry name" value="Ankyrin_rpt-contain_sf"/>
</dbReference>
<dbReference type="InterPro" id="IPR002110">
    <property type="entry name" value="Ankyrin_rpt"/>
</dbReference>
<dbReference type="AlphaFoldDB" id="A0A194VV01"/>
<dbReference type="SMR" id="A0A194VV01"/>
<dbReference type="EMBL" id="CM003100">
    <property type="protein sequence ID" value="KUI68039.1"/>
    <property type="molecule type" value="Genomic_DNA"/>
</dbReference>
<proteinExistence type="predicted"/>
<keyword evidence="3" id="KW-1185">Reference proteome</keyword>
<feature type="region of interest" description="Disordered" evidence="1">
    <location>
        <begin position="1"/>
        <end position="29"/>
    </location>
</feature>
<accession>A0A194VV01</accession>
<evidence type="ECO:0000313" key="3">
    <source>
        <dbReference type="Proteomes" id="UP000078559"/>
    </source>
</evidence>
<organism evidence="2 3">
    <name type="scientific">Cytospora mali</name>
    <name type="common">Apple Valsa canker fungus</name>
    <name type="synonym">Valsa mali</name>
    <dbReference type="NCBI Taxonomy" id="578113"/>
    <lineage>
        <taxon>Eukaryota</taxon>
        <taxon>Fungi</taxon>
        <taxon>Dikarya</taxon>
        <taxon>Ascomycota</taxon>
        <taxon>Pezizomycotina</taxon>
        <taxon>Sordariomycetes</taxon>
        <taxon>Sordariomycetidae</taxon>
        <taxon>Diaporthales</taxon>
        <taxon>Cytosporaceae</taxon>
        <taxon>Cytospora</taxon>
    </lineage>
</organism>
<name>A0A194VV01_CYTMA</name>
<dbReference type="Proteomes" id="UP000078559">
    <property type="component" value="Chromosome 3"/>
</dbReference>
<dbReference type="PANTHER" id="PTHR46224">
    <property type="entry name" value="ANKYRIN REPEAT FAMILY PROTEIN"/>
    <property type="match status" value="1"/>
</dbReference>
<feature type="compositionally biased region" description="Basic and acidic residues" evidence="1">
    <location>
        <begin position="9"/>
        <end position="25"/>
    </location>
</feature>
<evidence type="ECO:0000313" key="2">
    <source>
        <dbReference type="EMBL" id="KUI68039.1"/>
    </source>
</evidence>
<dbReference type="OrthoDB" id="426293at2759"/>